<dbReference type="Proteomes" id="UP000217343">
    <property type="component" value="Chromosome"/>
</dbReference>
<keyword evidence="3" id="KW-1185">Reference proteome</keyword>
<evidence type="ECO:0000313" key="3">
    <source>
        <dbReference type="Proteomes" id="UP000217343"/>
    </source>
</evidence>
<sequence>MAKNSNPSAFERDFGYLMPFLDRVAAAAADLEDASSRAELTRLMVEERARWQRIQELLGGAQGRGAPAPTPAPEAPAEAPRLARGSADDLHEAVPFATGLTVGSLRGNR</sequence>
<evidence type="ECO:0000256" key="1">
    <source>
        <dbReference type="SAM" id="MobiDB-lite"/>
    </source>
</evidence>
<evidence type="ECO:0000313" key="2">
    <source>
        <dbReference type="EMBL" id="ATB46769.1"/>
    </source>
</evidence>
<feature type="compositionally biased region" description="Low complexity" evidence="1">
    <location>
        <begin position="75"/>
        <end position="85"/>
    </location>
</feature>
<dbReference type="EMBL" id="CP022203">
    <property type="protein sequence ID" value="ATB46769.1"/>
    <property type="molecule type" value="Genomic_DNA"/>
</dbReference>
<accession>A0A250JSB4</accession>
<name>A0A250JSB4_9BACT</name>
<gene>
    <name evidence="2" type="ORF">MYMAC_002374</name>
</gene>
<dbReference type="RefSeq" id="WP_095958192.1">
    <property type="nucleotide sequence ID" value="NZ_CP022203.1"/>
</dbReference>
<dbReference type="AlphaFoldDB" id="A0A250JSB4"/>
<protein>
    <submittedName>
        <fullName evidence="2">Uncharacterized protein</fullName>
    </submittedName>
</protein>
<reference evidence="2 3" key="1">
    <citation type="submission" date="2017-06" db="EMBL/GenBank/DDBJ databases">
        <title>Sequencing and comparative analysis of myxobacterial genomes.</title>
        <authorList>
            <person name="Rupp O."/>
            <person name="Goesmann A."/>
            <person name="Sogaard-Andersen L."/>
        </authorList>
    </citation>
    <scope>NUCLEOTIDE SEQUENCE [LARGE SCALE GENOMIC DNA]</scope>
    <source>
        <strain evidence="2 3">DSM 14697</strain>
    </source>
</reference>
<feature type="region of interest" description="Disordered" evidence="1">
    <location>
        <begin position="59"/>
        <end position="86"/>
    </location>
</feature>
<proteinExistence type="predicted"/>
<organism evidence="2 3">
    <name type="scientific">Corallococcus macrosporus DSM 14697</name>
    <dbReference type="NCBI Taxonomy" id="1189310"/>
    <lineage>
        <taxon>Bacteria</taxon>
        <taxon>Pseudomonadati</taxon>
        <taxon>Myxococcota</taxon>
        <taxon>Myxococcia</taxon>
        <taxon>Myxococcales</taxon>
        <taxon>Cystobacterineae</taxon>
        <taxon>Myxococcaceae</taxon>
        <taxon>Corallococcus</taxon>
    </lineage>
</organism>
<dbReference type="KEGG" id="mmas:MYMAC_002374"/>